<dbReference type="Proteomes" id="UP000023152">
    <property type="component" value="Unassembled WGS sequence"/>
</dbReference>
<proteinExistence type="predicted"/>
<dbReference type="GO" id="GO:0012507">
    <property type="term" value="C:ER to Golgi transport vesicle membrane"/>
    <property type="evidence" value="ECO:0007669"/>
    <property type="project" value="TreeGrafter"/>
</dbReference>
<dbReference type="Pfam" id="PF12352">
    <property type="entry name" value="V-SNARE_C"/>
    <property type="match status" value="1"/>
</dbReference>
<dbReference type="PANTHER" id="PTHR21230">
    <property type="entry name" value="VESICLE TRANSPORT V-SNARE PROTEIN VTI1-RELATED"/>
    <property type="match status" value="1"/>
</dbReference>
<evidence type="ECO:0000256" key="5">
    <source>
        <dbReference type="ARBA" id="ARBA00022989"/>
    </source>
</evidence>
<evidence type="ECO:0000313" key="9">
    <source>
        <dbReference type="Proteomes" id="UP000023152"/>
    </source>
</evidence>
<protein>
    <submittedName>
        <fullName evidence="8">V-SNARE family protein</fullName>
    </submittedName>
</protein>
<dbReference type="GO" id="GO:0006906">
    <property type="term" value="P:vesicle fusion"/>
    <property type="evidence" value="ECO:0007669"/>
    <property type="project" value="TreeGrafter"/>
</dbReference>
<accession>X6P5D2</accession>
<evidence type="ECO:0000256" key="7">
    <source>
        <dbReference type="SAM" id="Phobius"/>
    </source>
</evidence>
<organism evidence="8 9">
    <name type="scientific">Reticulomyxa filosa</name>
    <dbReference type="NCBI Taxonomy" id="46433"/>
    <lineage>
        <taxon>Eukaryota</taxon>
        <taxon>Sar</taxon>
        <taxon>Rhizaria</taxon>
        <taxon>Retaria</taxon>
        <taxon>Foraminifera</taxon>
        <taxon>Monothalamids</taxon>
        <taxon>Reticulomyxidae</taxon>
        <taxon>Reticulomyxa</taxon>
    </lineage>
</organism>
<dbReference type="GO" id="GO:0005484">
    <property type="term" value="F:SNAP receptor activity"/>
    <property type="evidence" value="ECO:0007669"/>
    <property type="project" value="TreeGrafter"/>
</dbReference>
<keyword evidence="4" id="KW-0653">Protein transport</keyword>
<dbReference type="OrthoDB" id="158360at2759"/>
<dbReference type="AlphaFoldDB" id="X6P5D2"/>
<dbReference type="GO" id="GO:0005794">
    <property type="term" value="C:Golgi apparatus"/>
    <property type="evidence" value="ECO:0007669"/>
    <property type="project" value="TreeGrafter"/>
</dbReference>
<dbReference type="PANTHER" id="PTHR21230:SF1">
    <property type="entry name" value="GOLGI SNAP RECEPTOR COMPLEX MEMBER 2"/>
    <property type="match status" value="1"/>
</dbReference>
<dbReference type="GO" id="GO:0031201">
    <property type="term" value="C:SNARE complex"/>
    <property type="evidence" value="ECO:0007669"/>
    <property type="project" value="TreeGrafter"/>
</dbReference>
<keyword evidence="3 7" id="KW-0812">Transmembrane</keyword>
<keyword evidence="5 7" id="KW-1133">Transmembrane helix</keyword>
<name>X6P5D2_RETFI</name>
<feature type="non-terminal residue" evidence="8">
    <location>
        <position position="1"/>
    </location>
</feature>
<keyword evidence="2" id="KW-0813">Transport</keyword>
<feature type="transmembrane region" description="Helical" evidence="7">
    <location>
        <begin position="109"/>
        <end position="129"/>
    </location>
</feature>
<evidence type="ECO:0000256" key="3">
    <source>
        <dbReference type="ARBA" id="ARBA00022692"/>
    </source>
</evidence>
<dbReference type="EMBL" id="ASPP01003149">
    <property type="protein sequence ID" value="ETO33765.1"/>
    <property type="molecule type" value="Genomic_DNA"/>
</dbReference>
<comment type="subcellular location">
    <subcellularLocation>
        <location evidence="1">Membrane</location>
        <topology evidence="1">Single-pass type IV membrane protein</topology>
    </subcellularLocation>
</comment>
<dbReference type="GO" id="GO:0015031">
    <property type="term" value="P:protein transport"/>
    <property type="evidence" value="ECO:0007669"/>
    <property type="project" value="UniProtKB-KW"/>
</dbReference>
<evidence type="ECO:0000256" key="1">
    <source>
        <dbReference type="ARBA" id="ARBA00004211"/>
    </source>
</evidence>
<gene>
    <name evidence="8" type="ORF">RFI_03332</name>
</gene>
<dbReference type="GO" id="GO:0005789">
    <property type="term" value="C:endoplasmic reticulum membrane"/>
    <property type="evidence" value="ECO:0007669"/>
    <property type="project" value="TreeGrafter"/>
</dbReference>
<comment type="caution">
    <text evidence="8">The sequence shown here is derived from an EMBL/GenBank/DDBJ whole genome shotgun (WGS) entry which is preliminary data.</text>
</comment>
<sequence>WQQIKKATDTSMNRHQRRIKIENSKGKLLNNATTTKAQLSRADELTSLQASHGIVDSALEALSNVKSDLFDQKSLLKQTRKKILDLGNLVGFSNSLVGVIMKRTTEDQWILYGGMLFTIVVIFLLWYFFM</sequence>
<keyword evidence="9" id="KW-1185">Reference proteome</keyword>
<dbReference type="GO" id="GO:0000149">
    <property type="term" value="F:SNARE binding"/>
    <property type="evidence" value="ECO:0007669"/>
    <property type="project" value="TreeGrafter"/>
</dbReference>
<keyword evidence="6 7" id="KW-0472">Membrane</keyword>
<dbReference type="GO" id="GO:0031902">
    <property type="term" value="C:late endosome membrane"/>
    <property type="evidence" value="ECO:0007669"/>
    <property type="project" value="TreeGrafter"/>
</dbReference>
<evidence type="ECO:0000313" key="8">
    <source>
        <dbReference type="EMBL" id="ETO33765.1"/>
    </source>
</evidence>
<reference evidence="8 9" key="1">
    <citation type="journal article" date="2013" name="Curr. Biol.">
        <title>The Genome of the Foraminiferan Reticulomyxa filosa.</title>
        <authorList>
            <person name="Glockner G."/>
            <person name="Hulsmann N."/>
            <person name="Schleicher M."/>
            <person name="Noegel A.A."/>
            <person name="Eichinger L."/>
            <person name="Gallinger C."/>
            <person name="Pawlowski J."/>
            <person name="Sierra R."/>
            <person name="Euteneuer U."/>
            <person name="Pillet L."/>
            <person name="Moustafa A."/>
            <person name="Platzer M."/>
            <person name="Groth M."/>
            <person name="Szafranski K."/>
            <person name="Schliwa M."/>
        </authorList>
    </citation>
    <scope>NUCLEOTIDE SEQUENCE [LARGE SCALE GENOMIC DNA]</scope>
</reference>
<evidence type="ECO:0000256" key="2">
    <source>
        <dbReference type="ARBA" id="ARBA00022448"/>
    </source>
</evidence>
<evidence type="ECO:0000256" key="6">
    <source>
        <dbReference type="ARBA" id="ARBA00023136"/>
    </source>
</evidence>
<evidence type="ECO:0000256" key="4">
    <source>
        <dbReference type="ARBA" id="ARBA00022927"/>
    </source>
</evidence>